<dbReference type="InterPro" id="IPR001279">
    <property type="entry name" value="Metallo-B-lactamas"/>
</dbReference>
<accession>A0A1F2P401</accession>
<dbReference type="STRING" id="1839936.SBU_000956"/>
<dbReference type="Proteomes" id="UP000885863">
    <property type="component" value="Unassembled WGS sequence"/>
</dbReference>
<dbReference type="SUPFAM" id="SSF56281">
    <property type="entry name" value="Metallo-hydrolase/oxidoreductase"/>
    <property type="match status" value="1"/>
</dbReference>
<dbReference type="CDD" id="cd06262">
    <property type="entry name" value="metallo-hydrolase-like_MBL-fold"/>
    <property type="match status" value="1"/>
</dbReference>
<dbReference type="Proteomes" id="UP000185779">
    <property type="component" value="Unassembled WGS sequence"/>
</dbReference>
<evidence type="ECO:0000256" key="2">
    <source>
        <dbReference type="ARBA" id="ARBA00022723"/>
    </source>
</evidence>
<dbReference type="EMBL" id="DRIE01000040">
    <property type="protein sequence ID" value="HEC56749.1"/>
    <property type="molecule type" value="Genomic_DNA"/>
</dbReference>
<dbReference type="Gene3D" id="3.60.15.10">
    <property type="entry name" value="Ribonuclease Z/Hydroxyacylglutathione hydrolase-like"/>
    <property type="match status" value="1"/>
</dbReference>
<organism evidence="8 9">
    <name type="scientific">Candidatus Syntropharchaeum butanivorans</name>
    <dbReference type="NCBI Taxonomy" id="1839936"/>
    <lineage>
        <taxon>Archaea</taxon>
        <taxon>Methanobacteriati</taxon>
        <taxon>Methanobacteriota</taxon>
        <taxon>Stenosarchaea group</taxon>
        <taxon>Methanomicrobia</taxon>
        <taxon>Methanosarcinales</taxon>
        <taxon>ANME-2 cluster</taxon>
        <taxon>Candidatus Syntropharchaeum</taxon>
    </lineage>
</organism>
<keyword evidence="3 8" id="KW-0378">Hydrolase</keyword>
<evidence type="ECO:0000313" key="6">
    <source>
        <dbReference type="EMBL" id="HDM37057.1"/>
    </source>
</evidence>
<name>A0A1F2P401_9EURY</name>
<proteinExistence type="predicted"/>
<dbReference type="PANTHER" id="PTHR46233">
    <property type="entry name" value="HYDROXYACYLGLUTATHIONE HYDROLASE GLOC"/>
    <property type="match status" value="1"/>
</dbReference>
<evidence type="ECO:0000313" key="9">
    <source>
        <dbReference type="Proteomes" id="UP000185779"/>
    </source>
</evidence>
<comment type="cofactor">
    <cofactor evidence="1">
        <name>Zn(2+)</name>
        <dbReference type="ChEBI" id="CHEBI:29105"/>
    </cofactor>
</comment>
<keyword evidence="9" id="KW-1185">Reference proteome</keyword>
<evidence type="ECO:0000313" key="7">
    <source>
        <dbReference type="EMBL" id="HEC56749.1"/>
    </source>
</evidence>
<dbReference type="InterPro" id="IPR051453">
    <property type="entry name" value="MBL_Glyoxalase_II"/>
</dbReference>
<reference evidence="8 9" key="1">
    <citation type="submission" date="2016-05" db="EMBL/GenBank/DDBJ databases">
        <title>Microbial consortia oxidize butane by reversing methanogenesis.</title>
        <authorList>
            <person name="Laso-Perez R."/>
            <person name="Richter M."/>
            <person name="Wegener G."/>
            <person name="Musat F."/>
        </authorList>
    </citation>
    <scope>NUCLEOTIDE SEQUENCE [LARGE SCALE GENOMIC DNA]</scope>
    <source>
        <strain evidence="8">BOX1</strain>
    </source>
</reference>
<sequence length="219" mass="25170">MRITDRIYWYPEQGMLDCNTYLVVDDEITLLVDPGNSVYMGRLLKELRRDGFEPKDIDLITITHLHIDHCGANQNLRDVSGAKIAIHEVQAKNRNIFDEVSRFFGLNSPDFTEDLLLRDTLYTGSKEIKMIPTPGHSPESVCFYDPVDKVLISGDVIFDRSVGRTDLPHGNGMELKKSIINLSTLDIEYLLPGHMGIVRGREAVRKNFEFVRDFYFRFI</sequence>
<dbReference type="AlphaFoldDB" id="A0A1F2P401"/>
<dbReference type="Proteomes" id="UP000885936">
    <property type="component" value="Unassembled WGS sequence"/>
</dbReference>
<feature type="domain" description="Metallo-beta-lactamase" evidence="5">
    <location>
        <begin position="17"/>
        <end position="194"/>
    </location>
</feature>
<gene>
    <name evidence="6" type="ORF">ENG09_07470</name>
    <name evidence="7" type="ORF">ENI32_02535</name>
    <name evidence="8" type="ORF">SBU_000956</name>
</gene>
<dbReference type="EMBL" id="DQZR01000309">
    <property type="protein sequence ID" value="HDM37057.1"/>
    <property type="molecule type" value="Genomic_DNA"/>
</dbReference>
<evidence type="ECO:0000256" key="1">
    <source>
        <dbReference type="ARBA" id="ARBA00001947"/>
    </source>
</evidence>
<evidence type="ECO:0000256" key="3">
    <source>
        <dbReference type="ARBA" id="ARBA00022801"/>
    </source>
</evidence>
<dbReference type="InterPro" id="IPR036866">
    <property type="entry name" value="RibonucZ/Hydroxyglut_hydro"/>
</dbReference>
<evidence type="ECO:0000313" key="8">
    <source>
        <dbReference type="EMBL" id="OFV66019.1"/>
    </source>
</evidence>
<protein>
    <submittedName>
        <fullName evidence="6">MBL fold metallo-hydrolase</fullName>
    </submittedName>
    <submittedName>
        <fullName evidence="8">Zn-dependent hydrolase</fullName>
    </submittedName>
</protein>
<dbReference type="Pfam" id="PF00753">
    <property type="entry name" value="Lactamase_B"/>
    <property type="match status" value="1"/>
</dbReference>
<keyword evidence="4" id="KW-0862">Zinc</keyword>
<dbReference type="SMART" id="SM00849">
    <property type="entry name" value="Lactamase_B"/>
    <property type="match status" value="1"/>
</dbReference>
<comment type="caution">
    <text evidence="8">The sequence shown here is derived from an EMBL/GenBank/DDBJ whole genome shotgun (WGS) entry which is preliminary data.</text>
</comment>
<keyword evidence="2" id="KW-0479">Metal-binding</keyword>
<evidence type="ECO:0000256" key="4">
    <source>
        <dbReference type="ARBA" id="ARBA00022833"/>
    </source>
</evidence>
<dbReference type="GO" id="GO:0016787">
    <property type="term" value="F:hydrolase activity"/>
    <property type="evidence" value="ECO:0007669"/>
    <property type="project" value="UniProtKB-KW"/>
</dbReference>
<evidence type="ECO:0000259" key="5">
    <source>
        <dbReference type="SMART" id="SM00849"/>
    </source>
</evidence>
<reference evidence="6" key="2">
    <citation type="journal article" date="2020" name="mSystems">
        <title>Genome- and Community-Level Interaction Insights into Carbon Utilization and Element Cycling Functions of Hydrothermarchaeota in Hydrothermal Sediment.</title>
        <authorList>
            <person name="Zhou Z."/>
            <person name="Liu Y."/>
            <person name="Xu W."/>
            <person name="Pan J."/>
            <person name="Luo Z.H."/>
            <person name="Li M."/>
        </authorList>
    </citation>
    <scope>NUCLEOTIDE SEQUENCE [LARGE SCALE GENOMIC DNA]</scope>
    <source>
        <strain evidence="6">HyVt-185</strain>
        <strain evidence="7">HyVt-386</strain>
    </source>
</reference>
<dbReference type="GO" id="GO:0046872">
    <property type="term" value="F:metal ion binding"/>
    <property type="evidence" value="ECO:0007669"/>
    <property type="project" value="UniProtKB-KW"/>
</dbReference>
<dbReference type="PANTHER" id="PTHR46233:SF3">
    <property type="entry name" value="HYDROXYACYLGLUTATHIONE HYDROLASE GLOC"/>
    <property type="match status" value="1"/>
</dbReference>
<dbReference type="EMBL" id="LYOR01000004">
    <property type="protein sequence ID" value="OFV66019.1"/>
    <property type="molecule type" value="Genomic_DNA"/>
</dbReference>